<feature type="transmembrane region" description="Helical" evidence="2">
    <location>
        <begin position="120"/>
        <end position="138"/>
    </location>
</feature>
<dbReference type="EMBL" id="MWPH01000002">
    <property type="protein sequence ID" value="OVE85222.1"/>
    <property type="molecule type" value="Genomic_DNA"/>
</dbReference>
<evidence type="ECO:0000313" key="4">
    <source>
        <dbReference type="Proteomes" id="UP000196084"/>
    </source>
</evidence>
<feature type="compositionally biased region" description="Basic and acidic residues" evidence="1">
    <location>
        <begin position="328"/>
        <end position="338"/>
    </location>
</feature>
<comment type="caution">
    <text evidence="3">The sequence shown here is derived from an EMBL/GenBank/DDBJ whole genome shotgun (WGS) entry which is preliminary data.</text>
</comment>
<dbReference type="AlphaFoldDB" id="A0A202EAF2"/>
<protein>
    <submittedName>
        <fullName evidence="3">Uncharacterized protein</fullName>
    </submittedName>
</protein>
<reference evidence="3 4" key="1">
    <citation type="submission" date="2017-02" db="EMBL/GenBank/DDBJ databases">
        <title>Natronthermophilus aegyptiacus gen. nov.,sp. nov., an aerobic, extremely halophilic alkalithermophilic archaeon isolated from the athalassohaline Wadi An Natrun, Egypt.</title>
        <authorList>
            <person name="Zhao B."/>
        </authorList>
    </citation>
    <scope>NUCLEOTIDE SEQUENCE [LARGE SCALE GENOMIC DNA]</scope>
    <source>
        <strain evidence="3 4">CGMCC 1.3597</strain>
    </source>
</reference>
<feature type="compositionally biased region" description="Polar residues" evidence="1">
    <location>
        <begin position="318"/>
        <end position="327"/>
    </location>
</feature>
<proteinExistence type="predicted"/>
<evidence type="ECO:0000256" key="1">
    <source>
        <dbReference type="SAM" id="MobiDB-lite"/>
    </source>
</evidence>
<gene>
    <name evidence="3" type="ORF">B2G88_10835</name>
</gene>
<name>A0A202EAF2_9EURY</name>
<feature type="transmembrane region" description="Helical" evidence="2">
    <location>
        <begin position="175"/>
        <end position="201"/>
    </location>
</feature>
<evidence type="ECO:0000256" key="2">
    <source>
        <dbReference type="SAM" id="Phobius"/>
    </source>
</evidence>
<keyword evidence="4" id="KW-1185">Reference proteome</keyword>
<dbReference type="Proteomes" id="UP000196084">
    <property type="component" value="Unassembled WGS sequence"/>
</dbReference>
<keyword evidence="2" id="KW-0812">Transmembrane</keyword>
<feature type="region of interest" description="Disordered" evidence="1">
    <location>
        <begin position="289"/>
        <end position="338"/>
    </location>
</feature>
<evidence type="ECO:0000313" key="3">
    <source>
        <dbReference type="EMBL" id="OVE85222.1"/>
    </source>
</evidence>
<feature type="transmembrane region" description="Helical" evidence="2">
    <location>
        <begin position="50"/>
        <end position="70"/>
    </location>
</feature>
<feature type="transmembrane region" description="Helical" evidence="2">
    <location>
        <begin position="91"/>
        <end position="114"/>
    </location>
</feature>
<accession>A0A202EAF2</accession>
<feature type="transmembrane region" description="Helical" evidence="2">
    <location>
        <begin position="20"/>
        <end position="44"/>
    </location>
</feature>
<keyword evidence="2" id="KW-0472">Membrane</keyword>
<keyword evidence="2" id="KW-1133">Transmembrane helix</keyword>
<organism evidence="3 4">
    <name type="scientific">Natronolimnobius baerhuensis</name>
    <dbReference type="NCBI Taxonomy" id="253108"/>
    <lineage>
        <taxon>Archaea</taxon>
        <taxon>Methanobacteriati</taxon>
        <taxon>Methanobacteriota</taxon>
        <taxon>Stenosarchaea group</taxon>
        <taxon>Halobacteria</taxon>
        <taxon>Halobacteriales</taxon>
        <taxon>Natrialbaceae</taxon>
        <taxon>Natronolimnobius</taxon>
    </lineage>
</organism>
<sequence>MGDDDSNGNRESIPGEPDIAFQAGFGFYLGLVVTAGVMVAGILANVTTGALFGLVPSTLLIVTIIGHFIARRTRGLPERIGGSLPRRVASYLPVAALVAVPSGLSLTSTAPFGLEATPRLGAVTATSGLVLAATAYGLNRLSRTRYVDSRTDDEPIASWDWVRAGMYSSDTISMFAGLFLLISGLAIAANGSLFGLFWAGYGGFLALSSQYESASWADPSERWNPPEIAVYDAGLVLKNRTLLEWDAISDVRLTDEELVIERERFARDIRCHRDAIDDPDAVLEAIEQARNGQGQSPADTSGTGERDVSDHGADPASQAGSDSTFDTDSTRERTSERA</sequence>
<feature type="compositionally biased region" description="Polar residues" evidence="1">
    <location>
        <begin position="290"/>
        <end position="303"/>
    </location>
</feature>
<feature type="compositionally biased region" description="Basic and acidic residues" evidence="1">
    <location>
        <begin position="304"/>
        <end position="313"/>
    </location>
</feature>